<dbReference type="InterPro" id="IPR011303">
    <property type="entry name" value="RnfD_bac"/>
</dbReference>
<keyword evidence="2 10" id="KW-0597">Phosphoprotein</keyword>
<dbReference type="EMBL" id="LT630003">
    <property type="protein sequence ID" value="SET98030.1"/>
    <property type="molecule type" value="Genomic_DNA"/>
</dbReference>
<feature type="transmembrane region" description="Helical" evidence="10">
    <location>
        <begin position="259"/>
        <end position="278"/>
    </location>
</feature>
<evidence type="ECO:0000256" key="5">
    <source>
        <dbReference type="ARBA" id="ARBA00022692"/>
    </source>
</evidence>
<evidence type="ECO:0000256" key="3">
    <source>
        <dbReference type="ARBA" id="ARBA00022630"/>
    </source>
</evidence>
<evidence type="ECO:0000256" key="8">
    <source>
        <dbReference type="ARBA" id="ARBA00022989"/>
    </source>
</evidence>
<evidence type="ECO:0000256" key="10">
    <source>
        <dbReference type="HAMAP-Rule" id="MF_00462"/>
    </source>
</evidence>
<organism evidence="11 12">
    <name type="scientific">Lacrimispora sphenoides JCM 1415</name>
    <dbReference type="NCBI Taxonomy" id="1297793"/>
    <lineage>
        <taxon>Bacteria</taxon>
        <taxon>Bacillati</taxon>
        <taxon>Bacillota</taxon>
        <taxon>Clostridia</taxon>
        <taxon>Lachnospirales</taxon>
        <taxon>Lachnospiraceae</taxon>
        <taxon>Lacrimispora</taxon>
    </lineage>
</organism>
<gene>
    <name evidence="10" type="primary">rnfD</name>
    <name evidence="11" type="ORF">SAMN02745906_3624</name>
</gene>
<dbReference type="HAMAP" id="MF_00462">
    <property type="entry name" value="RsxD_RnfD"/>
    <property type="match status" value="1"/>
</dbReference>
<dbReference type="Pfam" id="PF03116">
    <property type="entry name" value="NQR2_RnfD_RnfE"/>
    <property type="match status" value="1"/>
</dbReference>
<dbReference type="InterPro" id="IPR004338">
    <property type="entry name" value="NqrB/RnfD"/>
</dbReference>
<feature type="modified residue" description="FMN phosphoryl threonine" evidence="10">
    <location>
        <position position="151"/>
    </location>
</feature>
<evidence type="ECO:0000256" key="7">
    <source>
        <dbReference type="ARBA" id="ARBA00022982"/>
    </source>
</evidence>
<evidence type="ECO:0000256" key="9">
    <source>
        <dbReference type="ARBA" id="ARBA00023136"/>
    </source>
</evidence>
<feature type="transmembrane region" description="Helical" evidence="10">
    <location>
        <begin position="95"/>
        <end position="113"/>
    </location>
</feature>
<dbReference type="RefSeq" id="WP_054791346.1">
    <property type="nucleotide sequence ID" value="NZ_LT630003.1"/>
</dbReference>
<keyword evidence="1 10" id="KW-0813">Transport</keyword>
<evidence type="ECO:0000256" key="2">
    <source>
        <dbReference type="ARBA" id="ARBA00022553"/>
    </source>
</evidence>
<comment type="subunit">
    <text evidence="10">The complex is composed of six subunits: RnfA, RnfB, RnfC, RnfD, RnfE and RnfG.</text>
</comment>
<comment type="function">
    <text evidence="10">Part of a membrane-bound complex that couples electron transfer with translocation of ions across the membrane.</text>
</comment>
<keyword evidence="8 10" id="KW-1133">Transmembrane helix</keyword>
<evidence type="ECO:0000256" key="1">
    <source>
        <dbReference type="ARBA" id="ARBA00022448"/>
    </source>
</evidence>
<keyword evidence="12" id="KW-1185">Reference proteome</keyword>
<keyword evidence="10" id="KW-1003">Cell membrane</keyword>
<dbReference type="EC" id="7.-.-.-" evidence="10"/>
<protein>
    <recommendedName>
        <fullName evidence="10">Ion-translocating oxidoreductase complex subunit D</fullName>
        <ecNumber evidence="10">7.-.-.-</ecNumber>
    </recommendedName>
    <alternativeName>
        <fullName evidence="10">Rnf electron transport complex subunit D</fullName>
    </alternativeName>
</protein>
<comment type="caution">
    <text evidence="10">Lacks conserved residue(s) required for the propagation of feature annotation.</text>
</comment>
<feature type="transmembrane region" description="Helical" evidence="10">
    <location>
        <begin position="232"/>
        <end position="253"/>
    </location>
</feature>
<dbReference type="PANTHER" id="PTHR30578:SF0">
    <property type="entry name" value="ION-TRANSLOCATING OXIDOREDUCTASE COMPLEX SUBUNIT D"/>
    <property type="match status" value="1"/>
</dbReference>
<name>A0ABY1CEJ2_9FIRM</name>
<comment type="cofactor">
    <cofactor evidence="10">
        <name>FMN</name>
        <dbReference type="ChEBI" id="CHEBI:58210"/>
    </cofactor>
</comment>
<feature type="transmembrane region" description="Helical" evidence="10">
    <location>
        <begin position="179"/>
        <end position="197"/>
    </location>
</feature>
<reference evidence="11 12" key="1">
    <citation type="submission" date="2016-10" db="EMBL/GenBank/DDBJ databases">
        <authorList>
            <person name="Varghese N."/>
            <person name="Submissions S."/>
        </authorList>
    </citation>
    <scope>NUCLEOTIDE SEQUENCE [LARGE SCALE GENOMIC DNA]</scope>
    <source>
        <strain evidence="11 12">ATCC 19403</strain>
    </source>
</reference>
<evidence type="ECO:0000313" key="11">
    <source>
        <dbReference type="EMBL" id="SET98030.1"/>
    </source>
</evidence>
<keyword evidence="9 10" id="KW-0472">Membrane</keyword>
<accession>A0ABY1CEJ2</accession>
<keyword evidence="5 10" id="KW-0812">Transmembrane</keyword>
<feature type="transmembrane region" description="Helical" evidence="10">
    <location>
        <begin position="203"/>
        <end position="220"/>
    </location>
</feature>
<keyword evidence="6 10" id="KW-1278">Translocase</keyword>
<keyword evidence="4 10" id="KW-0288">FMN</keyword>
<comment type="subcellular location">
    <subcellularLocation>
        <location evidence="10">Cell membrane</location>
        <topology evidence="10">Multi-pass membrane protein</topology>
    </subcellularLocation>
</comment>
<feature type="transmembrane region" description="Helical" evidence="10">
    <location>
        <begin position="21"/>
        <end position="40"/>
    </location>
</feature>
<keyword evidence="7 10" id="KW-0249">Electron transport</keyword>
<dbReference type="Proteomes" id="UP000198970">
    <property type="component" value="Chromosome I"/>
</dbReference>
<proteinExistence type="inferred from homology"/>
<keyword evidence="3 10" id="KW-0285">Flavoprotein</keyword>
<sequence length="311" mass="33476">MSKKILVSANPHIRSEATIEKIMYDVVIALLPACIAGVYFFGIRALITIVLSVTACVSAEWLFEKIAKKPITIRDGSAVVTGLLLAMNLPYTVPFWLPVVGGFFAIIIVKMLFGGLGHNFMNPALAARAFLLTSYPVQMTTWSIDATSGATPLGRMEEGGFIPASIDYFNALFGFNGGSLGEVCTIAIILGGIYLIVRGVISWRTPVSFIAAFFLLASIIKRPGFDASYPLYELLTGGLMLGAFFMATDYASAPIHPKGQFIMGIGCGVLAILIRFYGGYPEGVCYSILIMNLVVPYIDKITVPHVYGGGK</sequence>
<evidence type="ECO:0000256" key="4">
    <source>
        <dbReference type="ARBA" id="ARBA00022643"/>
    </source>
</evidence>
<evidence type="ECO:0000256" key="6">
    <source>
        <dbReference type="ARBA" id="ARBA00022967"/>
    </source>
</evidence>
<dbReference type="PANTHER" id="PTHR30578">
    <property type="entry name" value="ELECTRON TRANSPORT COMPLEX PROTEIN RNFD"/>
    <property type="match status" value="1"/>
</dbReference>
<comment type="similarity">
    <text evidence="10">Belongs to the NqrB/RnfD family.</text>
</comment>
<evidence type="ECO:0000313" key="12">
    <source>
        <dbReference type="Proteomes" id="UP000198970"/>
    </source>
</evidence>